<evidence type="ECO:0000313" key="4">
    <source>
        <dbReference type="Proteomes" id="UP001265746"/>
    </source>
</evidence>
<feature type="compositionally biased region" description="Acidic residues" evidence="1">
    <location>
        <begin position="443"/>
        <end position="461"/>
    </location>
</feature>
<dbReference type="SUPFAM" id="SSF51556">
    <property type="entry name" value="Metallo-dependent hydrolases"/>
    <property type="match status" value="1"/>
</dbReference>
<accession>A0AAD9VZ79</accession>
<comment type="caution">
    <text evidence="3">The sequence shown here is derived from an EMBL/GenBank/DDBJ whole genome shotgun (WGS) entry which is preliminary data.</text>
</comment>
<dbReference type="Pfam" id="PF01979">
    <property type="entry name" value="Amidohydro_1"/>
    <property type="match status" value="1"/>
</dbReference>
<feature type="domain" description="Amidohydrolase-related" evidence="2">
    <location>
        <begin position="59"/>
        <end position="424"/>
    </location>
</feature>
<evidence type="ECO:0000256" key="1">
    <source>
        <dbReference type="SAM" id="MobiDB-lite"/>
    </source>
</evidence>
<organism evidence="3 4">
    <name type="scientific">Phomopsis amygdali</name>
    <name type="common">Fusicoccum amygdali</name>
    <dbReference type="NCBI Taxonomy" id="1214568"/>
    <lineage>
        <taxon>Eukaryota</taxon>
        <taxon>Fungi</taxon>
        <taxon>Dikarya</taxon>
        <taxon>Ascomycota</taxon>
        <taxon>Pezizomycotina</taxon>
        <taxon>Sordariomycetes</taxon>
        <taxon>Sordariomycetidae</taxon>
        <taxon>Diaporthales</taxon>
        <taxon>Diaporthaceae</taxon>
        <taxon>Diaporthe</taxon>
    </lineage>
</organism>
<dbReference type="GO" id="GO:0016810">
    <property type="term" value="F:hydrolase activity, acting on carbon-nitrogen (but not peptide) bonds"/>
    <property type="evidence" value="ECO:0007669"/>
    <property type="project" value="InterPro"/>
</dbReference>
<dbReference type="Gene3D" id="3.20.20.140">
    <property type="entry name" value="Metal-dependent hydrolases"/>
    <property type="match status" value="1"/>
</dbReference>
<name>A0AAD9VZ79_PHOAM</name>
<dbReference type="PANTHER" id="PTHR43135">
    <property type="entry name" value="ALPHA-D-RIBOSE 1-METHYLPHOSPHONATE 5-TRIPHOSPHATE DIPHOSPHATASE"/>
    <property type="match status" value="1"/>
</dbReference>
<dbReference type="PANTHER" id="PTHR43135:SF3">
    <property type="entry name" value="ALPHA-D-RIBOSE 1-METHYLPHOSPHONATE 5-TRIPHOSPHATE DIPHOSPHATASE"/>
    <property type="match status" value="1"/>
</dbReference>
<dbReference type="CDD" id="cd01299">
    <property type="entry name" value="Met_dep_hydrolase_A"/>
    <property type="match status" value="1"/>
</dbReference>
<dbReference type="Proteomes" id="UP001265746">
    <property type="component" value="Unassembled WGS sequence"/>
</dbReference>
<dbReference type="InterPro" id="IPR051781">
    <property type="entry name" value="Metallo-dep_Hydrolase"/>
</dbReference>
<evidence type="ECO:0000313" key="3">
    <source>
        <dbReference type="EMBL" id="KAK2600849.1"/>
    </source>
</evidence>
<keyword evidence="4" id="KW-1185">Reference proteome</keyword>
<evidence type="ECO:0000259" key="2">
    <source>
        <dbReference type="Pfam" id="PF01979"/>
    </source>
</evidence>
<proteinExistence type="predicted"/>
<reference evidence="3" key="1">
    <citation type="submission" date="2023-06" db="EMBL/GenBank/DDBJ databases">
        <authorList>
            <person name="Noh H."/>
        </authorList>
    </citation>
    <scope>NUCLEOTIDE SEQUENCE</scope>
    <source>
        <strain evidence="3">DUCC20226</strain>
    </source>
</reference>
<dbReference type="InterPro" id="IPR006680">
    <property type="entry name" value="Amidohydro-rel"/>
</dbReference>
<dbReference type="AlphaFoldDB" id="A0AAD9VZ79"/>
<dbReference type="SUPFAM" id="SSF51338">
    <property type="entry name" value="Composite domain of metallo-dependent hydrolases"/>
    <property type="match status" value="2"/>
</dbReference>
<protein>
    <recommendedName>
        <fullName evidence="2">Amidohydrolase-related domain-containing protein</fullName>
    </recommendedName>
</protein>
<dbReference type="InterPro" id="IPR011059">
    <property type="entry name" value="Metal-dep_hydrolase_composite"/>
</dbReference>
<dbReference type="Gene3D" id="2.30.40.10">
    <property type="entry name" value="Urease, subunit C, domain 1"/>
    <property type="match status" value="1"/>
</dbReference>
<gene>
    <name evidence="3" type="ORF">N8I77_010355</name>
</gene>
<dbReference type="InterPro" id="IPR057744">
    <property type="entry name" value="OTAase-like"/>
</dbReference>
<feature type="region of interest" description="Disordered" evidence="1">
    <location>
        <begin position="427"/>
        <end position="461"/>
    </location>
</feature>
<dbReference type="InterPro" id="IPR032466">
    <property type="entry name" value="Metal_Hydrolase"/>
</dbReference>
<sequence>MSRKTLTLHSSLLFDPRKKAFVKDVSIKIDRHSGGIADVYERASDDEIRDGDIDLRGKVVMPGFVDAHTHIFLHPYSERSAAEQMRDESIVERTVRATNHVREALLSGYTTYRDLGTEAMENFDANLRDCINRGLIPGPRLFVATHALASTSSYDIRSENRQNGLKLPQSSDAEDGPWGVRRAVRRRIGDGADVIKFYADYRRKVMRFPPLPPAVSGGGPGNGIRFPPTHALPNPAVPLFSQEEMNAIVDEARLANLPVAARAGSVEGATMAVRAGVTSVEHANNNTDELWEELVKRGVIYVPTLAILDTVLSRAEMKKMQARVKKAFDMGVRFAAGGDTGTFAHGEGVREMELLREAGIPLEDVLEACFVGGWEACGKDLCGYRFGFFENGARADIIALDADPREDEKALRKVSFVMKDGEVYKQGGVPVNLPGEHKWTDAKEEEVEEEEEEVEEEEEEG</sequence>
<dbReference type="EMBL" id="JAUJFL010000006">
    <property type="protein sequence ID" value="KAK2600849.1"/>
    <property type="molecule type" value="Genomic_DNA"/>
</dbReference>